<dbReference type="GO" id="GO:0016020">
    <property type="term" value="C:membrane"/>
    <property type="evidence" value="ECO:0007669"/>
    <property type="project" value="InterPro"/>
</dbReference>
<dbReference type="Gene3D" id="6.10.340.10">
    <property type="match status" value="1"/>
</dbReference>
<organism evidence="6">
    <name type="scientific">freshwater metagenome</name>
    <dbReference type="NCBI Taxonomy" id="449393"/>
    <lineage>
        <taxon>unclassified sequences</taxon>
        <taxon>metagenomes</taxon>
        <taxon>ecological metagenomes</taxon>
    </lineage>
</organism>
<dbReference type="SMART" id="SM00304">
    <property type="entry name" value="HAMP"/>
    <property type="match status" value="1"/>
</dbReference>
<dbReference type="CDD" id="cd11386">
    <property type="entry name" value="MCP_signal"/>
    <property type="match status" value="1"/>
</dbReference>
<comment type="similarity">
    <text evidence="2">Belongs to the methyl-accepting chemotaxis (MCP) protein family.</text>
</comment>
<dbReference type="InterPro" id="IPR004090">
    <property type="entry name" value="Chemotax_Me-accpt_rcpt"/>
</dbReference>
<dbReference type="PANTHER" id="PTHR32089">
    <property type="entry name" value="METHYL-ACCEPTING CHEMOTAXIS PROTEIN MCPB"/>
    <property type="match status" value="1"/>
</dbReference>
<dbReference type="SUPFAM" id="SSF58104">
    <property type="entry name" value="Methyl-accepting chemotaxis protein (MCP) signaling domain"/>
    <property type="match status" value="1"/>
</dbReference>
<dbReference type="AlphaFoldDB" id="A0A6J6NIE8"/>
<dbReference type="GO" id="GO:0007165">
    <property type="term" value="P:signal transduction"/>
    <property type="evidence" value="ECO:0007669"/>
    <property type="project" value="UniProtKB-KW"/>
</dbReference>
<sequence>MQTKYRASDFNGWQTAYAFDIVRGAPGATNDSAESRKAFLASAASFSHELTKVSHYDLDAPQTRALNNARAAFNTFMSTGKQVISLYRAGDQAAANDLVLGKEIALFQTITKNIDDLVAGLEVDATNASDSANSTGSLVQTLVIVFGLIGLLAGAAIAYFVAKGITRGVNQMVVAAEGIALGDVNQTVNVSSNDEIGQMAAAFRRMIDYLKGLSTAADNIAAGDLTVRVEPVSDRDQLGKSFALMSVNLTDVVGKVRDASETLSAASQQMASTSDEAGRAVGEIAEAVSDVASGAERQVRMVDEARNAAEETATEANEARTVAVEGMAAAQQASEAMAAVGESTGEVTSAIRSLASKSTEIGGIVETITGIASQTNLLALNAAIEAARAGEQGRGFAVVAEEVRKLAEESQATATQIASLIDEIQVETQKTVTVVEEGARRTEDGVAVVEQAREAFEHIGRRVELVTGRIGEIVSATAEVAAVAEQSSAATEQVSASTEQTSASAEEIAASAQELAATAQELHSLVATFRLAA</sequence>
<evidence type="ECO:0000256" key="3">
    <source>
        <dbReference type="SAM" id="Phobius"/>
    </source>
</evidence>
<proteinExistence type="inferred from homology"/>
<dbReference type="EMBL" id="CAEZXP010000001">
    <property type="protein sequence ID" value="CAB4686460.1"/>
    <property type="molecule type" value="Genomic_DNA"/>
</dbReference>
<evidence type="ECO:0000256" key="2">
    <source>
        <dbReference type="ARBA" id="ARBA00029447"/>
    </source>
</evidence>
<dbReference type="InterPro" id="IPR003660">
    <property type="entry name" value="HAMP_dom"/>
</dbReference>
<dbReference type="Pfam" id="PF00672">
    <property type="entry name" value="HAMP"/>
    <property type="match status" value="1"/>
</dbReference>
<dbReference type="Gene3D" id="1.10.287.950">
    <property type="entry name" value="Methyl-accepting chemotaxis protein"/>
    <property type="match status" value="1"/>
</dbReference>
<dbReference type="GO" id="GO:0006935">
    <property type="term" value="P:chemotaxis"/>
    <property type="evidence" value="ECO:0007669"/>
    <property type="project" value="InterPro"/>
</dbReference>
<dbReference type="CDD" id="cd06225">
    <property type="entry name" value="HAMP"/>
    <property type="match status" value="2"/>
</dbReference>
<keyword evidence="3" id="KW-1133">Transmembrane helix</keyword>
<feature type="transmembrane region" description="Helical" evidence="3">
    <location>
        <begin position="138"/>
        <end position="162"/>
    </location>
</feature>
<dbReference type="PRINTS" id="PR00260">
    <property type="entry name" value="CHEMTRNSDUCR"/>
</dbReference>
<evidence type="ECO:0000256" key="1">
    <source>
        <dbReference type="ARBA" id="ARBA00023224"/>
    </source>
</evidence>
<dbReference type="PANTHER" id="PTHR32089:SF112">
    <property type="entry name" value="LYSOZYME-LIKE PROTEIN-RELATED"/>
    <property type="match status" value="1"/>
</dbReference>
<feature type="domain" description="HAMP" evidence="5">
    <location>
        <begin position="216"/>
        <end position="254"/>
    </location>
</feature>
<evidence type="ECO:0000259" key="5">
    <source>
        <dbReference type="PROSITE" id="PS50885"/>
    </source>
</evidence>
<evidence type="ECO:0000313" key="6">
    <source>
        <dbReference type="EMBL" id="CAB4686460.1"/>
    </source>
</evidence>
<feature type="domain" description="Methyl-accepting transducer" evidence="4">
    <location>
        <begin position="259"/>
        <end position="495"/>
    </location>
</feature>
<keyword evidence="3" id="KW-0472">Membrane</keyword>
<dbReference type="PROSITE" id="PS50111">
    <property type="entry name" value="CHEMOTAXIS_TRANSDUC_2"/>
    <property type="match status" value="1"/>
</dbReference>
<dbReference type="PROSITE" id="PS50885">
    <property type="entry name" value="HAMP"/>
    <property type="match status" value="2"/>
</dbReference>
<keyword evidence="3" id="KW-0812">Transmembrane</keyword>
<dbReference type="InterPro" id="IPR004089">
    <property type="entry name" value="MCPsignal_dom"/>
</dbReference>
<evidence type="ECO:0000259" key="4">
    <source>
        <dbReference type="PROSITE" id="PS50111"/>
    </source>
</evidence>
<dbReference type="Pfam" id="PF00015">
    <property type="entry name" value="MCPsignal"/>
    <property type="match status" value="1"/>
</dbReference>
<protein>
    <submittedName>
        <fullName evidence="6">Unannotated protein</fullName>
    </submittedName>
</protein>
<dbReference type="SMART" id="SM00283">
    <property type="entry name" value="MA"/>
    <property type="match status" value="1"/>
</dbReference>
<accession>A0A6J6NIE8</accession>
<feature type="domain" description="HAMP" evidence="5">
    <location>
        <begin position="163"/>
        <end position="215"/>
    </location>
</feature>
<dbReference type="GO" id="GO:0004888">
    <property type="term" value="F:transmembrane signaling receptor activity"/>
    <property type="evidence" value="ECO:0007669"/>
    <property type="project" value="InterPro"/>
</dbReference>
<gene>
    <name evidence="6" type="ORF">UFOPK2399_00390</name>
</gene>
<reference evidence="6" key="1">
    <citation type="submission" date="2020-05" db="EMBL/GenBank/DDBJ databases">
        <authorList>
            <person name="Chiriac C."/>
            <person name="Salcher M."/>
            <person name="Ghai R."/>
            <person name="Kavagutti S V."/>
        </authorList>
    </citation>
    <scope>NUCLEOTIDE SEQUENCE</scope>
</reference>
<name>A0A6J6NIE8_9ZZZZ</name>
<keyword evidence="1" id="KW-0807">Transducer</keyword>